<dbReference type="AlphaFoldDB" id="A0A1V4IY40"/>
<sequence length="384" mass="43562">MILTFSEFAQILMPILGSGANTAEFTKELFSNITTFPDDMDGDYNPIHDVTSSALKSYFNGTRPISSMAKKINKYIDIDKFENYINSANEDAQSSLGSKLSEYFPDINAFNTPEKCAKIFKDILIESATSGKSKKATSTSSKSGQLISVDVLKNEFGLRLILESNGICPNDNCYQPLYVTSNNGKTAANYEIAQIDPKLKPDSYENLIALCPKCKNKYLLSPSQDDIKRMADIKRHLMLEANAIEALADSKIEEGVNRVLRKISTTPFTELIPLNYDPVEVKRKIKRDNVPLFIKIQSSVNIYYLYVENLFQQLSKEGQLRFEPFSMQVKLNYWNLRDQGLSQSDIYYKLVDWLAKNTNESKEPCEVIISYFVQKCEVFDVIAE</sequence>
<proteinExistence type="predicted"/>
<evidence type="ECO:0000313" key="2">
    <source>
        <dbReference type="EMBL" id="OPJ64866.1"/>
    </source>
</evidence>
<protein>
    <recommendedName>
        <fullName evidence="1">ABC-three component systems C-terminal domain-containing protein</fullName>
    </recommendedName>
</protein>
<dbReference type="RefSeq" id="WP_058085659.1">
    <property type="nucleotide sequence ID" value="NZ_MZGV01000002.1"/>
</dbReference>
<gene>
    <name evidence="2" type="ORF">CLORY_03750</name>
</gene>
<dbReference type="CDD" id="cd00085">
    <property type="entry name" value="HNHc"/>
    <property type="match status" value="1"/>
</dbReference>
<comment type="caution">
    <text evidence="2">The sequence shown here is derived from an EMBL/GenBank/DDBJ whole genome shotgun (WGS) entry which is preliminary data.</text>
</comment>
<evidence type="ECO:0000259" key="1">
    <source>
        <dbReference type="Pfam" id="PF20277"/>
    </source>
</evidence>
<keyword evidence="3" id="KW-1185">Reference proteome</keyword>
<reference evidence="2 3" key="1">
    <citation type="submission" date="2017-03" db="EMBL/GenBank/DDBJ databases">
        <title>Genome sequence of Clostridium oryzae DSM 28571.</title>
        <authorList>
            <person name="Poehlein A."/>
            <person name="Daniel R."/>
        </authorList>
    </citation>
    <scope>NUCLEOTIDE SEQUENCE [LARGE SCALE GENOMIC DNA]</scope>
    <source>
        <strain evidence="2 3">DSM 28571</strain>
    </source>
</reference>
<organism evidence="2 3">
    <name type="scientific">Clostridium oryzae</name>
    <dbReference type="NCBI Taxonomy" id="1450648"/>
    <lineage>
        <taxon>Bacteria</taxon>
        <taxon>Bacillati</taxon>
        <taxon>Bacillota</taxon>
        <taxon>Clostridia</taxon>
        <taxon>Eubacteriales</taxon>
        <taxon>Clostridiaceae</taxon>
        <taxon>Clostridium</taxon>
    </lineage>
</organism>
<dbReference type="OrthoDB" id="3266795at2"/>
<dbReference type="EMBL" id="MZGV01000002">
    <property type="protein sequence ID" value="OPJ64866.1"/>
    <property type="molecule type" value="Genomic_DNA"/>
</dbReference>
<dbReference type="Proteomes" id="UP000190080">
    <property type="component" value="Unassembled WGS sequence"/>
</dbReference>
<feature type="domain" description="ABC-three component systems C-terminal" evidence="1">
    <location>
        <begin position="245"/>
        <end position="379"/>
    </location>
</feature>
<dbReference type="STRING" id="1450648.CLORY_03750"/>
<dbReference type="InterPro" id="IPR046921">
    <property type="entry name" value="ABC-3C_CTD11"/>
</dbReference>
<name>A0A1V4IY40_9CLOT</name>
<dbReference type="Pfam" id="PF20277">
    <property type="entry name" value="CTD11"/>
    <property type="match status" value="1"/>
</dbReference>
<dbReference type="InterPro" id="IPR003615">
    <property type="entry name" value="HNH_nuc"/>
</dbReference>
<accession>A0A1V4IY40</accession>
<evidence type="ECO:0000313" key="3">
    <source>
        <dbReference type="Proteomes" id="UP000190080"/>
    </source>
</evidence>